<proteinExistence type="predicted"/>
<dbReference type="EMBL" id="CM023474">
    <property type="protein sequence ID" value="KAH7949150.1"/>
    <property type="molecule type" value="Genomic_DNA"/>
</dbReference>
<evidence type="ECO:0000313" key="2">
    <source>
        <dbReference type="Proteomes" id="UP000821865"/>
    </source>
</evidence>
<sequence length="367" mass="40161">MVCVRRLKHDPIFGVDSRWSWITAFFCAWVLFLGMATPRIAGIFFYGIIETFGVTRAEASWPVSLAGTFTVIGGPIAGYLCQRFSCRAVLLACSSLAGIGASSCYLAKSLLFITISFGFVHGAALCGFFVACNVLVAQHFEKRRATATSLVFTVFGFNSVILSPLLEFFRTTYGVRDLASDRGLNPSNVVYFLQAFSAADIVFRSLVGFAIDSGTLSYEFLMLLGFTLQGLTYEWLVWANTLPQMIAASAFVGATFGSRSCLLAPALVKDFGIGTLPVIMGGVLFCTGVSLLLRPPLIGHYRDTYGDYTGLLHLMAVLNAFFVCIWALKLAAERRSRTTASTSTYGLATKFYKQERQRITSDSVKEH</sequence>
<gene>
    <name evidence="1" type="ORF">HPB49_005657</name>
</gene>
<name>A0ACB8CQ60_DERSI</name>
<accession>A0ACB8CQ60</accession>
<organism evidence="1 2">
    <name type="scientific">Dermacentor silvarum</name>
    <name type="common">Tick</name>
    <dbReference type="NCBI Taxonomy" id="543639"/>
    <lineage>
        <taxon>Eukaryota</taxon>
        <taxon>Metazoa</taxon>
        <taxon>Ecdysozoa</taxon>
        <taxon>Arthropoda</taxon>
        <taxon>Chelicerata</taxon>
        <taxon>Arachnida</taxon>
        <taxon>Acari</taxon>
        <taxon>Parasitiformes</taxon>
        <taxon>Ixodida</taxon>
        <taxon>Ixodoidea</taxon>
        <taxon>Ixodidae</taxon>
        <taxon>Rhipicephalinae</taxon>
        <taxon>Dermacentor</taxon>
    </lineage>
</organism>
<evidence type="ECO:0000313" key="1">
    <source>
        <dbReference type="EMBL" id="KAH7949150.1"/>
    </source>
</evidence>
<reference evidence="1" key="1">
    <citation type="submission" date="2020-05" db="EMBL/GenBank/DDBJ databases">
        <title>Large-scale comparative analyses of tick genomes elucidate their genetic diversity and vector capacities.</title>
        <authorList>
            <person name="Jia N."/>
            <person name="Wang J."/>
            <person name="Shi W."/>
            <person name="Du L."/>
            <person name="Sun Y."/>
            <person name="Zhan W."/>
            <person name="Jiang J."/>
            <person name="Wang Q."/>
            <person name="Zhang B."/>
            <person name="Ji P."/>
            <person name="Sakyi L.B."/>
            <person name="Cui X."/>
            <person name="Yuan T."/>
            <person name="Jiang B."/>
            <person name="Yang W."/>
            <person name="Lam T.T.-Y."/>
            <person name="Chang Q."/>
            <person name="Ding S."/>
            <person name="Wang X."/>
            <person name="Zhu J."/>
            <person name="Ruan X."/>
            <person name="Zhao L."/>
            <person name="Wei J."/>
            <person name="Que T."/>
            <person name="Du C."/>
            <person name="Cheng J."/>
            <person name="Dai P."/>
            <person name="Han X."/>
            <person name="Huang E."/>
            <person name="Gao Y."/>
            <person name="Liu J."/>
            <person name="Shao H."/>
            <person name="Ye R."/>
            <person name="Li L."/>
            <person name="Wei W."/>
            <person name="Wang X."/>
            <person name="Wang C."/>
            <person name="Yang T."/>
            <person name="Huo Q."/>
            <person name="Li W."/>
            <person name="Guo W."/>
            <person name="Chen H."/>
            <person name="Zhou L."/>
            <person name="Ni X."/>
            <person name="Tian J."/>
            <person name="Zhou Y."/>
            <person name="Sheng Y."/>
            <person name="Liu T."/>
            <person name="Pan Y."/>
            <person name="Xia L."/>
            <person name="Li J."/>
            <person name="Zhao F."/>
            <person name="Cao W."/>
        </authorList>
    </citation>
    <scope>NUCLEOTIDE SEQUENCE</scope>
    <source>
        <strain evidence="1">Dsil-2018</strain>
    </source>
</reference>
<dbReference type="Proteomes" id="UP000821865">
    <property type="component" value="Chromosome 5"/>
</dbReference>
<protein>
    <submittedName>
        <fullName evidence="1">Uncharacterized protein</fullName>
    </submittedName>
</protein>
<keyword evidence="2" id="KW-1185">Reference proteome</keyword>
<comment type="caution">
    <text evidence="1">The sequence shown here is derived from an EMBL/GenBank/DDBJ whole genome shotgun (WGS) entry which is preliminary data.</text>
</comment>